<sequence length="886" mass="101482">MDQLGFVQTLHVATTDYKTGLDHIYINFNKAGIESVPEDGVEKTSTKIAVADGTGYITAICYDSAKMSMLKLDNSVMLRNYIKKADNTIVINRPTVVSLTSAVTVSDVTKAEAKRHIDALPEAVKIIDAVKVEGTTVTIMGKVTKEEEKTTKQTKNKEMVLQKRVTMKDSTAEVEVTLWRDQANSTLPVGSWQLITDLRLNVFHGVKSFNSTFKTQILQRETPSETSTVVVEGFYGEDELITLVCHSVDDQDTYHDYTITKDILKATFAQEEEDIEKVLLDMLPEDYFHLLVDKMYRIKRQAAAKRQEQKTGQLQIEDEDDDSEPAAKRPRLSDTSNNEAPQGILSKLLKCLIVNKLSLQEQLMYCLLYVSVRVLDHIKKWDFVHESIILSGVFRAYELANVSGLNLGSSWNSLKYQLTRKRFKGPLWRAVAIMNANLLLKTSCVPLSLAAFLVTYGDLPSRTQADLCIKALTDSHVPLSGSTFIQFSRSQLEEYKSLMKPLFPSEYSTFHVKLAEKLLLHLDNIQDKEFIKAALYFFMDQVERFKHPEINLDNRLLLTRLIVRFISEEWVLPTDDNSVAKIHKALCVLMMSSPGAPSSVNFYLLEIWFKVCKFFNSQQMTVLLKTAKGAGLIVWQRSVITELVLSCLGTECIQEEYYSAKLVKLFIPFEEKLVEVLDTVSSNKMNFSQASLMKMSKHAQQVEKGDIFSCEISMKFLMMALEACDDNYLYETRYKPSVAEQRYFTHFFGLITTSLTDDLIATPKFLNLLKILKRVFILSYELMMEFLSVLKQSEVGQRNIKTWFGNTVIDHYRNKFFDEVVNLPSSTSSVRYERLIGRLKDALQECERYADNVDDAKTRFKLHVIYHLTNHFSRKTRFCRRLKEEF</sequence>
<evidence type="ECO:0000256" key="1">
    <source>
        <dbReference type="SAM" id="Coils"/>
    </source>
</evidence>
<comment type="caution">
    <text evidence="3">The sequence shown here is derived from an EMBL/GenBank/DDBJ whole genome shotgun (WGS) entry which is preliminary data.</text>
</comment>
<keyword evidence="1" id="KW-0175">Coiled coil</keyword>
<dbReference type="EMBL" id="CAJPWZ010001992">
    <property type="protein sequence ID" value="CAG2228256.1"/>
    <property type="molecule type" value="Genomic_DNA"/>
</dbReference>
<dbReference type="Proteomes" id="UP000683360">
    <property type="component" value="Unassembled WGS sequence"/>
</dbReference>
<feature type="region of interest" description="Disordered" evidence="2">
    <location>
        <begin position="308"/>
        <end position="338"/>
    </location>
</feature>
<dbReference type="OrthoDB" id="6125886at2759"/>
<accession>A0A8S3TBS0</accession>
<reference evidence="3" key="1">
    <citation type="submission" date="2021-03" db="EMBL/GenBank/DDBJ databases">
        <authorList>
            <person name="Bekaert M."/>
        </authorList>
    </citation>
    <scope>NUCLEOTIDE SEQUENCE</scope>
</reference>
<dbReference type="Gene3D" id="2.40.50.140">
    <property type="entry name" value="Nucleic acid-binding proteins"/>
    <property type="match status" value="1"/>
</dbReference>
<evidence type="ECO:0000256" key="2">
    <source>
        <dbReference type="SAM" id="MobiDB-lite"/>
    </source>
</evidence>
<evidence type="ECO:0000313" key="3">
    <source>
        <dbReference type="EMBL" id="CAG2228256.1"/>
    </source>
</evidence>
<gene>
    <name evidence="3" type="ORF">MEDL_41220</name>
</gene>
<evidence type="ECO:0000313" key="4">
    <source>
        <dbReference type="Proteomes" id="UP000683360"/>
    </source>
</evidence>
<protein>
    <submittedName>
        <fullName evidence="3">Uncharacterized protein</fullName>
    </submittedName>
</protein>
<proteinExistence type="predicted"/>
<dbReference type="SUPFAM" id="SSF50249">
    <property type="entry name" value="Nucleic acid-binding proteins"/>
    <property type="match status" value="1"/>
</dbReference>
<name>A0A8S3TBS0_MYTED</name>
<feature type="coiled-coil region" evidence="1">
    <location>
        <begin position="832"/>
        <end position="859"/>
    </location>
</feature>
<dbReference type="InterPro" id="IPR012340">
    <property type="entry name" value="NA-bd_OB-fold"/>
</dbReference>
<organism evidence="3 4">
    <name type="scientific">Mytilus edulis</name>
    <name type="common">Blue mussel</name>
    <dbReference type="NCBI Taxonomy" id="6550"/>
    <lineage>
        <taxon>Eukaryota</taxon>
        <taxon>Metazoa</taxon>
        <taxon>Spiralia</taxon>
        <taxon>Lophotrochozoa</taxon>
        <taxon>Mollusca</taxon>
        <taxon>Bivalvia</taxon>
        <taxon>Autobranchia</taxon>
        <taxon>Pteriomorphia</taxon>
        <taxon>Mytilida</taxon>
        <taxon>Mytiloidea</taxon>
        <taxon>Mytilidae</taxon>
        <taxon>Mytilinae</taxon>
        <taxon>Mytilus</taxon>
    </lineage>
</organism>
<keyword evidence="4" id="KW-1185">Reference proteome</keyword>
<dbReference type="AlphaFoldDB" id="A0A8S3TBS0"/>